<dbReference type="SUPFAM" id="SSF69279">
    <property type="entry name" value="Phage tail proteins"/>
    <property type="match status" value="1"/>
</dbReference>
<evidence type="ECO:0000313" key="2">
    <source>
        <dbReference type="EMBL" id="SFR78611.1"/>
    </source>
</evidence>
<dbReference type="OrthoDB" id="1698671at2"/>
<keyword evidence="3" id="KW-1185">Reference proteome</keyword>
<protein>
    <recommendedName>
        <fullName evidence="1">YqbQ/XkdQ domain-containing protein</fullName>
    </recommendedName>
</protein>
<feature type="domain" description="YqbQ/XkdQ" evidence="1">
    <location>
        <begin position="23"/>
        <end position="307"/>
    </location>
</feature>
<gene>
    <name evidence="2" type="ORF">SAMN05661086_01708</name>
</gene>
<accession>A0A1I6JI65</accession>
<organism evidence="2 3">
    <name type="scientific">Anaeromicropila populeti</name>
    <dbReference type="NCBI Taxonomy" id="37658"/>
    <lineage>
        <taxon>Bacteria</taxon>
        <taxon>Bacillati</taxon>
        <taxon>Bacillota</taxon>
        <taxon>Clostridia</taxon>
        <taxon>Lachnospirales</taxon>
        <taxon>Lachnospiraceae</taxon>
        <taxon>Anaeromicropila</taxon>
    </lineage>
</organism>
<name>A0A1I6JI65_9FIRM</name>
<dbReference type="InterPro" id="IPR056937">
    <property type="entry name" value="YqbQ/XkdQ"/>
</dbReference>
<reference evidence="2 3" key="1">
    <citation type="submission" date="2016-10" db="EMBL/GenBank/DDBJ databases">
        <authorList>
            <person name="de Groot N.N."/>
        </authorList>
    </citation>
    <scope>NUCLEOTIDE SEQUENCE [LARGE SCALE GENOMIC DNA]</scope>
    <source>
        <strain evidence="2 3">743A</strain>
    </source>
</reference>
<dbReference type="EMBL" id="FOYZ01000005">
    <property type="protein sequence ID" value="SFR78611.1"/>
    <property type="molecule type" value="Genomic_DNA"/>
</dbReference>
<dbReference type="AlphaFoldDB" id="A0A1I6JI65"/>
<evidence type="ECO:0000313" key="3">
    <source>
        <dbReference type="Proteomes" id="UP000199659"/>
    </source>
</evidence>
<sequence length="309" mass="35459">MSMEFVVTIDKKIYEISQLVNKVSYTDKLNDGCSKLEFSYINNNLEIKNGSIVRFQYNNAKIFYGVVFRHERSDKNEVSVTAYDLLRYCKATDTIIIKEDTISTLTKKMCTYFGLPTGTITDTKYKLSTSVVDNKTWLDIIYSAISDTLLNKGKKYLLRDEYGTIAIRDVDELKLNLVLGDRSLVYGYEYEKSIDEDYYNYIKLIANNKPYVTRADLEAITEFGLLQYSETLDDKINIAQANAKADALLKLYNREAESLSIKCLGDTRIRAGSGFFAKIEDIGLEKYLFVKEVKHDFVPVHTMNLEVTL</sequence>
<dbReference type="RefSeq" id="WP_092560259.1">
    <property type="nucleotide sequence ID" value="NZ_FOYZ01000005.1"/>
</dbReference>
<dbReference type="Pfam" id="PF24032">
    <property type="entry name" value="YQBQ"/>
    <property type="match status" value="1"/>
</dbReference>
<proteinExistence type="predicted"/>
<dbReference type="Proteomes" id="UP000199659">
    <property type="component" value="Unassembled WGS sequence"/>
</dbReference>
<dbReference type="STRING" id="37658.SAMN05661086_01708"/>
<evidence type="ECO:0000259" key="1">
    <source>
        <dbReference type="Pfam" id="PF24032"/>
    </source>
</evidence>